<gene>
    <name evidence="1" type="ORF">LCGC14_2486430</name>
</gene>
<dbReference type="AlphaFoldDB" id="A0A0F9B6V3"/>
<protein>
    <submittedName>
        <fullName evidence="1">Uncharacterized protein</fullName>
    </submittedName>
</protein>
<comment type="caution">
    <text evidence="1">The sequence shown here is derived from an EMBL/GenBank/DDBJ whole genome shotgun (WGS) entry which is preliminary data.</text>
</comment>
<reference evidence="1" key="1">
    <citation type="journal article" date="2015" name="Nature">
        <title>Complex archaea that bridge the gap between prokaryotes and eukaryotes.</title>
        <authorList>
            <person name="Spang A."/>
            <person name="Saw J.H."/>
            <person name="Jorgensen S.L."/>
            <person name="Zaremba-Niedzwiedzka K."/>
            <person name="Martijn J."/>
            <person name="Lind A.E."/>
            <person name="van Eijk R."/>
            <person name="Schleper C."/>
            <person name="Guy L."/>
            <person name="Ettema T.J."/>
        </authorList>
    </citation>
    <scope>NUCLEOTIDE SEQUENCE</scope>
</reference>
<evidence type="ECO:0000313" key="1">
    <source>
        <dbReference type="EMBL" id="KKL17355.1"/>
    </source>
</evidence>
<proteinExistence type="predicted"/>
<organism evidence="1">
    <name type="scientific">marine sediment metagenome</name>
    <dbReference type="NCBI Taxonomy" id="412755"/>
    <lineage>
        <taxon>unclassified sequences</taxon>
        <taxon>metagenomes</taxon>
        <taxon>ecological metagenomes</taxon>
    </lineage>
</organism>
<dbReference type="EMBL" id="LAZR01039292">
    <property type="protein sequence ID" value="KKL17355.1"/>
    <property type="molecule type" value="Genomic_DNA"/>
</dbReference>
<name>A0A0F9B6V3_9ZZZZ</name>
<sequence>MDEIKLRLDIGDSWCWELEGTLTPERVRSYILGHPGLTTNDLARRLGKRKEDIVEFVEELLDCDEIKKMEGPRQRQEYFPT</sequence>
<accession>A0A0F9B6V3</accession>